<evidence type="ECO:0000313" key="3">
    <source>
        <dbReference type="Proteomes" id="UP001626550"/>
    </source>
</evidence>
<feature type="region of interest" description="Disordered" evidence="1">
    <location>
        <begin position="1"/>
        <end position="182"/>
    </location>
</feature>
<dbReference type="EMBL" id="JBJKFK010000335">
    <property type="protein sequence ID" value="KAL3317752.1"/>
    <property type="molecule type" value="Genomic_DNA"/>
</dbReference>
<protein>
    <submittedName>
        <fullName evidence="2">Uncharacterized protein</fullName>
    </submittedName>
</protein>
<feature type="compositionally biased region" description="Basic and acidic residues" evidence="1">
    <location>
        <begin position="69"/>
        <end position="79"/>
    </location>
</feature>
<evidence type="ECO:0000256" key="1">
    <source>
        <dbReference type="SAM" id="MobiDB-lite"/>
    </source>
</evidence>
<gene>
    <name evidence="2" type="ORF">Ciccas_003580</name>
</gene>
<feature type="compositionally biased region" description="Acidic residues" evidence="1">
    <location>
        <begin position="16"/>
        <end position="25"/>
    </location>
</feature>
<proteinExistence type="predicted"/>
<organism evidence="2 3">
    <name type="scientific">Cichlidogyrus casuarinus</name>
    <dbReference type="NCBI Taxonomy" id="1844966"/>
    <lineage>
        <taxon>Eukaryota</taxon>
        <taxon>Metazoa</taxon>
        <taxon>Spiralia</taxon>
        <taxon>Lophotrochozoa</taxon>
        <taxon>Platyhelminthes</taxon>
        <taxon>Monogenea</taxon>
        <taxon>Monopisthocotylea</taxon>
        <taxon>Dactylogyridea</taxon>
        <taxon>Ancyrocephalidae</taxon>
        <taxon>Cichlidogyrus</taxon>
    </lineage>
</organism>
<dbReference type="AlphaFoldDB" id="A0ABD2QEU8"/>
<accession>A0ABD2QEU8</accession>
<feature type="compositionally biased region" description="Basic residues" evidence="1">
    <location>
        <begin position="96"/>
        <end position="115"/>
    </location>
</feature>
<feature type="compositionally biased region" description="Polar residues" evidence="1">
    <location>
        <begin position="166"/>
        <end position="176"/>
    </location>
</feature>
<feature type="compositionally biased region" description="Low complexity" evidence="1">
    <location>
        <begin position="1"/>
        <end position="15"/>
    </location>
</feature>
<comment type="caution">
    <text evidence="2">The sequence shown here is derived from an EMBL/GenBank/DDBJ whole genome shotgun (WGS) entry which is preliminary data.</text>
</comment>
<reference evidence="2 3" key="1">
    <citation type="submission" date="2024-11" db="EMBL/GenBank/DDBJ databases">
        <title>Adaptive evolution of stress response genes in parasites aligns with host niche diversity.</title>
        <authorList>
            <person name="Hahn C."/>
            <person name="Resl P."/>
        </authorList>
    </citation>
    <scope>NUCLEOTIDE SEQUENCE [LARGE SCALE GENOMIC DNA]</scope>
    <source>
        <strain evidence="2">EGGRZ-B1_66</strain>
        <tissue evidence="2">Body</tissue>
    </source>
</reference>
<keyword evidence="3" id="KW-1185">Reference proteome</keyword>
<dbReference type="Proteomes" id="UP001626550">
    <property type="component" value="Unassembled WGS sequence"/>
</dbReference>
<sequence>MHKTSSMLLGSSSDVSSDEASESGDMETTAKSKARSTKGMDSKKRVRPSSQDETTDSPKKKSVKKEKNKSKLDEPKLMIEDVSSTSDIEEEGAGPKSKRPARRRSLPKTKSRRAAASRPVSYYEGDLDNFFDEDEDGGEEDDADEQDSGAEDEFVQKNRNGKSKRQASGSQISANSRRYFYE</sequence>
<feature type="compositionally biased region" description="Acidic residues" evidence="1">
    <location>
        <begin position="125"/>
        <end position="153"/>
    </location>
</feature>
<name>A0ABD2QEU8_9PLAT</name>
<evidence type="ECO:0000313" key="2">
    <source>
        <dbReference type="EMBL" id="KAL3317752.1"/>
    </source>
</evidence>